<evidence type="ECO:0000256" key="1">
    <source>
        <dbReference type="SAM" id="Phobius"/>
    </source>
</evidence>
<name>A0ABS1SNS6_9MICO</name>
<protein>
    <recommendedName>
        <fullName evidence="4">LPXTG-motif cell wall anchor domain-containing protein</fullName>
    </recommendedName>
</protein>
<dbReference type="RefSeq" id="WP_202381841.1">
    <property type="nucleotide sequence ID" value="NZ_BAAAMA010000002.1"/>
</dbReference>
<comment type="caution">
    <text evidence="2">The sequence shown here is derived from an EMBL/GenBank/DDBJ whole genome shotgun (WGS) entry which is preliminary data.</text>
</comment>
<evidence type="ECO:0000313" key="2">
    <source>
        <dbReference type="EMBL" id="MBL3689804.1"/>
    </source>
</evidence>
<proteinExistence type="predicted"/>
<keyword evidence="3" id="KW-1185">Reference proteome</keyword>
<sequence>MASGDQRPRAAGRAARSTAWFAALAIAGAAVALIAAPASAVIPEPVVSDTAGLSVSPSTGLFNVTLWPGESTTAVATLENHSSVDMRIRLTPVETGWSGAVGAFDALTLAGARTTDCTVASMARVRGVPMSAAQNLDQGILPAGERAELCLRVSYDAQSELDQPAMSYVNLAFTGFEHGRGGDVRPPLPITGAQGPAILAGVAVATLLMVAGTATLATRHRKQR</sequence>
<dbReference type="EMBL" id="QYAD01000002">
    <property type="protein sequence ID" value="MBL3689804.1"/>
    <property type="molecule type" value="Genomic_DNA"/>
</dbReference>
<feature type="transmembrane region" description="Helical" evidence="1">
    <location>
        <begin position="197"/>
        <end position="218"/>
    </location>
</feature>
<accession>A0ABS1SNS6</accession>
<dbReference type="Proteomes" id="UP001646141">
    <property type="component" value="Unassembled WGS sequence"/>
</dbReference>
<reference evidence="2 3" key="1">
    <citation type="submission" date="2018-09" db="EMBL/GenBank/DDBJ databases">
        <title>Comparative genomics of Leucobacter spp.</title>
        <authorList>
            <person name="Reis A.C."/>
            <person name="Kolvenbach B.A."/>
            <person name="Corvini P.F.X."/>
            <person name="Nunes O.C."/>
        </authorList>
    </citation>
    <scope>NUCLEOTIDE SEQUENCE [LARGE SCALE GENOMIC DNA]</scope>
    <source>
        <strain evidence="2 3">L-1</strain>
    </source>
</reference>
<evidence type="ECO:0000313" key="3">
    <source>
        <dbReference type="Proteomes" id="UP001646141"/>
    </source>
</evidence>
<keyword evidence="1" id="KW-0812">Transmembrane</keyword>
<organism evidence="2 3">
    <name type="scientific">Leucobacter chromiireducens subsp. chromiireducens</name>
    <dbReference type="NCBI Taxonomy" id="660067"/>
    <lineage>
        <taxon>Bacteria</taxon>
        <taxon>Bacillati</taxon>
        <taxon>Actinomycetota</taxon>
        <taxon>Actinomycetes</taxon>
        <taxon>Micrococcales</taxon>
        <taxon>Microbacteriaceae</taxon>
        <taxon>Leucobacter</taxon>
    </lineage>
</organism>
<keyword evidence="1" id="KW-1133">Transmembrane helix</keyword>
<evidence type="ECO:0008006" key="4">
    <source>
        <dbReference type="Google" id="ProtNLM"/>
    </source>
</evidence>
<gene>
    <name evidence="2" type="ORF">D3226_07490</name>
</gene>
<keyword evidence="1" id="KW-0472">Membrane</keyword>